<dbReference type="Gene3D" id="2.180.10.10">
    <property type="entry name" value="RHS repeat-associated core"/>
    <property type="match status" value="1"/>
</dbReference>
<evidence type="ECO:0000313" key="1">
    <source>
        <dbReference type="EMBL" id="GAJ07411.1"/>
    </source>
</evidence>
<organism evidence="1">
    <name type="scientific">marine sediment metagenome</name>
    <dbReference type="NCBI Taxonomy" id="412755"/>
    <lineage>
        <taxon>unclassified sequences</taxon>
        <taxon>metagenomes</taxon>
        <taxon>ecological metagenomes</taxon>
    </lineage>
</organism>
<feature type="non-terminal residue" evidence="1">
    <location>
        <position position="1"/>
    </location>
</feature>
<comment type="caution">
    <text evidence="1">The sequence shown here is derived from an EMBL/GenBank/DDBJ whole genome shotgun (WGS) entry which is preliminary data.</text>
</comment>
<sequence length="150" mass="18255">YLIAEEHFRGGISEVYIDKIYVFYYNVSNNLRTRKYYKTRRDNLEPEHIGTEHFFYDSQNRLIRTSKRLNLFGEHMAVKTYVYDKEGLLTEKRDTGLDHRKLYFYNKKGEKIREESCFRNARKPRAVERWLYDKEGRIIENEYSSVITLS</sequence>
<accession>X1V5G1</accession>
<name>X1V5G1_9ZZZZ</name>
<reference evidence="1" key="1">
    <citation type="journal article" date="2014" name="Front. Microbiol.">
        <title>High frequency of phylogenetically diverse reductive dehalogenase-homologous genes in deep subseafloor sedimentary metagenomes.</title>
        <authorList>
            <person name="Kawai M."/>
            <person name="Futagami T."/>
            <person name="Toyoda A."/>
            <person name="Takaki Y."/>
            <person name="Nishi S."/>
            <person name="Hori S."/>
            <person name="Arai W."/>
            <person name="Tsubouchi T."/>
            <person name="Morono Y."/>
            <person name="Uchiyama I."/>
            <person name="Ito T."/>
            <person name="Fujiyama A."/>
            <person name="Inagaki F."/>
            <person name="Takami H."/>
        </authorList>
    </citation>
    <scope>NUCLEOTIDE SEQUENCE</scope>
    <source>
        <strain evidence="1">Expedition CK06-06</strain>
    </source>
</reference>
<proteinExistence type="predicted"/>
<dbReference type="EMBL" id="BARW01033219">
    <property type="protein sequence ID" value="GAJ07411.1"/>
    <property type="molecule type" value="Genomic_DNA"/>
</dbReference>
<protein>
    <submittedName>
        <fullName evidence="1">Uncharacterized protein</fullName>
    </submittedName>
</protein>
<gene>
    <name evidence="1" type="ORF">S12H4_52368</name>
</gene>
<dbReference type="AlphaFoldDB" id="X1V5G1"/>